<dbReference type="OrthoDB" id="9808814at2"/>
<sequence length="256" mass="28153">MIALITGASSGIGKEMAKNLATRGVNLILVARRTERLLALKEEIVYNCPEIKVKTITADLSKEDQCFELYDRVKEYKIDFLFNNAGFGLYGPFLETDLKDELSMINVNIKAVHILTKLFLRDFAARNSGYILNTASVAGFMAGPLLATYYATKNYVVQLTKAVYEELRSTGSRVVISALCPGPVDTEFNSVAGVKSFGIPSENEAYVADYAIERLLCGDLLIIPGVTTKAAAAGSRFAPTKFLLRTVRTLQEQKNK</sequence>
<evidence type="ECO:0000256" key="2">
    <source>
        <dbReference type="ARBA" id="ARBA00023002"/>
    </source>
</evidence>
<reference evidence="4 5" key="1">
    <citation type="submission" date="2015-09" db="EMBL/GenBank/DDBJ databases">
        <authorList>
            <consortium name="Pathogen Informatics"/>
        </authorList>
    </citation>
    <scope>NUCLEOTIDE SEQUENCE [LARGE SCALE GENOMIC DNA]</scope>
    <source>
        <strain evidence="4 5">2789STDY5834928</strain>
    </source>
</reference>
<evidence type="ECO:0000256" key="1">
    <source>
        <dbReference type="ARBA" id="ARBA00006484"/>
    </source>
</evidence>
<dbReference type="AlphaFoldDB" id="A0A174Z7V6"/>
<dbReference type="PIRSF" id="PIRSF000126">
    <property type="entry name" value="11-beta-HSD1"/>
    <property type="match status" value="1"/>
</dbReference>
<dbReference type="Pfam" id="PF00106">
    <property type="entry name" value="adh_short"/>
    <property type="match status" value="1"/>
</dbReference>
<organism evidence="4 5">
    <name type="scientific">[Eubacterium] siraeum</name>
    <dbReference type="NCBI Taxonomy" id="39492"/>
    <lineage>
        <taxon>Bacteria</taxon>
        <taxon>Bacillati</taxon>
        <taxon>Bacillota</taxon>
        <taxon>Clostridia</taxon>
        <taxon>Eubacteriales</taxon>
        <taxon>Oscillospiraceae</taxon>
        <taxon>Oscillospiraceae incertae sedis</taxon>
    </lineage>
</organism>
<dbReference type="EMBL" id="CZBY01000004">
    <property type="protein sequence ID" value="CUQ83453.1"/>
    <property type="molecule type" value="Genomic_DNA"/>
</dbReference>
<dbReference type="Gene3D" id="3.40.50.720">
    <property type="entry name" value="NAD(P)-binding Rossmann-like Domain"/>
    <property type="match status" value="1"/>
</dbReference>
<evidence type="ECO:0000313" key="5">
    <source>
        <dbReference type="Proteomes" id="UP000095662"/>
    </source>
</evidence>
<dbReference type="InterPro" id="IPR002347">
    <property type="entry name" value="SDR_fam"/>
</dbReference>
<dbReference type="PANTHER" id="PTHR42901">
    <property type="entry name" value="ALCOHOL DEHYDROGENASE"/>
    <property type="match status" value="1"/>
</dbReference>
<comment type="similarity">
    <text evidence="1 3">Belongs to the short-chain dehydrogenases/reductases (SDR) family.</text>
</comment>
<dbReference type="InterPro" id="IPR036291">
    <property type="entry name" value="NAD(P)-bd_dom_sf"/>
</dbReference>
<protein>
    <submittedName>
        <fullName evidence="4">Uncharacterized oxidoreductase SAV2478</fullName>
        <ecNumber evidence="4">1.-.-.-</ecNumber>
    </submittedName>
</protein>
<gene>
    <name evidence="4" type="ORF">ERS852540_00690</name>
</gene>
<dbReference type="PRINTS" id="PR00080">
    <property type="entry name" value="SDRFAMILY"/>
</dbReference>
<dbReference type="PRINTS" id="PR00081">
    <property type="entry name" value="GDHRDH"/>
</dbReference>
<name>A0A174Z7V6_9FIRM</name>
<evidence type="ECO:0000313" key="4">
    <source>
        <dbReference type="EMBL" id="CUQ83453.1"/>
    </source>
</evidence>
<dbReference type="STRING" id="39492.ERS852540_00690"/>
<dbReference type="EC" id="1.-.-.-" evidence="4"/>
<accession>A0A174Z7V6</accession>
<proteinExistence type="inferred from homology"/>
<dbReference type="SUPFAM" id="SSF51735">
    <property type="entry name" value="NAD(P)-binding Rossmann-fold domains"/>
    <property type="match status" value="1"/>
</dbReference>
<keyword evidence="2 4" id="KW-0560">Oxidoreductase</keyword>
<dbReference type="GO" id="GO:0016491">
    <property type="term" value="F:oxidoreductase activity"/>
    <property type="evidence" value="ECO:0007669"/>
    <property type="project" value="UniProtKB-KW"/>
</dbReference>
<dbReference type="PANTHER" id="PTHR42901:SF1">
    <property type="entry name" value="ALCOHOL DEHYDROGENASE"/>
    <property type="match status" value="1"/>
</dbReference>
<dbReference type="CDD" id="cd05233">
    <property type="entry name" value="SDR_c"/>
    <property type="match status" value="1"/>
</dbReference>
<evidence type="ECO:0000256" key="3">
    <source>
        <dbReference type="RuleBase" id="RU000363"/>
    </source>
</evidence>
<dbReference type="Proteomes" id="UP000095662">
    <property type="component" value="Unassembled WGS sequence"/>
</dbReference>